<gene>
    <name evidence="1" type="ORF">R69888_02117</name>
</gene>
<name>A0ABM8R4L7_9BURK</name>
<comment type="caution">
    <text evidence="1">The sequence shown here is derived from an EMBL/GenBank/DDBJ whole genome shotgun (WGS) entry which is preliminary data.</text>
</comment>
<organism evidence="1 2">
    <name type="scientific">Paraburkholderia haematera</name>
    <dbReference type="NCBI Taxonomy" id="2793077"/>
    <lineage>
        <taxon>Bacteria</taxon>
        <taxon>Pseudomonadati</taxon>
        <taxon>Pseudomonadota</taxon>
        <taxon>Betaproteobacteria</taxon>
        <taxon>Burkholderiales</taxon>
        <taxon>Burkholderiaceae</taxon>
        <taxon>Paraburkholderia</taxon>
    </lineage>
</organism>
<dbReference type="RefSeq" id="WP_211610944.1">
    <property type="nucleotide sequence ID" value="NZ_CAJNBK010000004.1"/>
</dbReference>
<evidence type="ECO:0000313" key="1">
    <source>
        <dbReference type="EMBL" id="CAE6732229.1"/>
    </source>
</evidence>
<protein>
    <submittedName>
        <fullName evidence="1">Uncharacterized protein</fullName>
    </submittedName>
</protein>
<sequence length="68" mass="7425">MPTPATHGLRDDDGALGKPSPMVAVAVMVWPEPVVSSVLHVGALERLRRASDLFAYRTLIHYANDLEL</sequence>
<proteinExistence type="predicted"/>
<dbReference type="EMBL" id="CAJNBK010000004">
    <property type="protein sequence ID" value="CAE6732229.1"/>
    <property type="molecule type" value="Genomic_DNA"/>
</dbReference>
<accession>A0ABM8R4L7</accession>
<keyword evidence="2" id="KW-1185">Reference proteome</keyword>
<reference evidence="1 2" key="1">
    <citation type="submission" date="2021-02" db="EMBL/GenBank/DDBJ databases">
        <authorList>
            <person name="Vanwijnsberghe S."/>
        </authorList>
    </citation>
    <scope>NUCLEOTIDE SEQUENCE [LARGE SCALE GENOMIC DNA]</scope>
    <source>
        <strain evidence="1 2">LMG 31837</strain>
    </source>
</reference>
<evidence type="ECO:0000313" key="2">
    <source>
        <dbReference type="Proteomes" id="UP000672526"/>
    </source>
</evidence>
<dbReference type="Proteomes" id="UP000672526">
    <property type="component" value="Unassembled WGS sequence"/>
</dbReference>